<sequence>MRRDREHRGSVIYARPGASITIETADKMKAILKLDRSNHEHEGQRGTKDHEVKCLEERNCCLVGELDAIKVVHTDEPKEAREYMRRAGKERDRAHEELEKIKGTLKGPGWLGNQAMLINMLAVD</sequence>
<dbReference type="AlphaFoldDB" id="A0A6A6SKZ9"/>
<organism evidence="1 2">
    <name type="scientific">Lophiostoma macrostomum CBS 122681</name>
    <dbReference type="NCBI Taxonomy" id="1314788"/>
    <lineage>
        <taxon>Eukaryota</taxon>
        <taxon>Fungi</taxon>
        <taxon>Dikarya</taxon>
        <taxon>Ascomycota</taxon>
        <taxon>Pezizomycotina</taxon>
        <taxon>Dothideomycetes</taxon>
        <taxon>Pleosporomycetidae</taxon>
        <taxon>Pleosporales</taxon>
        <taxon>Lophiostomataceae</taxon>
        <taxon>Lophiostoma</taxon>
    </lineage>
</organism>
<proteinExistence type="predicted"/>
<accession>A0A6A6SKZ9</accession>
<keyword evidence="2" id="KW-1185">Reference proteome</keyword>
<dbReference type="Proteomes" id="UP000799324">
    <property type="component" value="Unassembled WGS sequence"/>
</dbReference>
<dbReference type="EMBL" id="MU004533">
    <property type="protein sequence ID" value="KAF2648555.1"/>
    <property type="molecule type" value="Genomic_DNA"/>
</dbReference>
<name>A0A6A6SKZ9_9PLEO</name>
<gene>
    <name evidence="1" type="ORF">K491DRAFT_722485</name>
</gene>
<protein>
    <submittedName>
        <fullName evidence="1">Uncharacterized protein</fullName>
    </submittedName>
</protein>
<reference evidence="1" key="1">
    <citation type="journal article" date="2020" name="Stud. Mycol.">
        <title>101 Dothideomycetes genomes: a test case for predicting lifestyles and emergence of pathogens.</title>
        <authorList>
            <person name="Haridas S."/>
            <person name="Albert R."/>
            <person name="Binder M."/>
            <person name="Bloem J."/>
            <person name="Labutti K."/>
            <person name="Salamov A."/>
            <person name="Andreopoulos B."/>
            <person name="Baker S."/>
            <person name="Barry K."/>
            <person name="Bills G."/>
            <person name="Bluhm B."/>
            <person name="Cannon C."/>
            <person name="Castanera R."/>
            <person name="Culley D."/>
            <person name="Daum C."/>
            <person name="Ezra D."/>
            <person name="Gonzalez J."/>
            <person name="Henrissat B."/>
            <person name="Kuo A."/>
            <person name="Liang C."/>
            <person name="Lipzen A."/>
            <person name="Lutzoni F."/>
            <person name="Magnuson J."/>
            <person name="Mondo S."/>
            <person name="Nolan M."/>
            <person name="Ohm R."/>
            <person name="Pangilinan J."/>
            <person name="Park H.-J."/>
            <person name="Ramirez L."/>
            <person name="Alfaro M."/>
            <person name="Sun H."/>
            <person name="Tritt A."/>
            <person name="Yoshinaga Y."/>
            <person name="Zwiers L.-H."/>
            <person name="Turgeon B."/>
            <person name="Goodwin S."/>
            <person name="Spatafora J."/>
            <person name="Crous P."/>
            <person name="Grigoriev I."/>
        </authorList>
    </citation>
    <scope>NUCLEOTIDE SEQUENCE</scope>
    <source>
        <strain evidence="1">CBS 122681</strain>
    </source>
</reference>
<evidence type="ECO:0000313" key="2">
    <source>
        <dbReference type="Proteomes" id="UP000799324"/>
    </source>
</evidence>
<evidence type="ECO:0000313" key="1">
    <source>
        <dbReference type="EMBL" id="KAF2648555.1"/>
    </source>
</evidence>